<sequence length="178" mass="20034">MKKLLFYLLLVLLPSAVCAQSQPSVMNAPVQAQRFGYFSYKTVLQAMPAYARTRQSLSDLRNKYNAEMKRAEDEFNSKYEEFLEGQKDFAPSILVKRQAELRDLMEKNMAFKEQSKRLLAQAEQNAMAPLKASIMSAVDTIGKREGLSFVLNTDNDAVPYVDPSLGVDVTEALESALH</sequence>
<keyword evidence="2 4" id="KW-0732">Signal</keyword>
<dbReference type="EMBL" id="JAMXLY010000015">
    <property type="protein sequence ID" value="MCO6025299.1"/>
    <property type="molecule type" value="Genomic_DNA"/>
</dbReference>
<dbReference type="SMART" id="SM00935">
    <property type="entry name" value="OmpH"/>
    <property type="match status" value="1"/>
</dbReference>
<name>A0ABT1BW44_9BACT</name>
<dbReference type="RefSeq" id="WP_252760658.1">
    <property type="nucleotide sequence ID" value="NZ_JAMXLY010000015.1"/>
</dbReference>
<feature type="chain" id="PRO_5047293999" evidence="4">
    <location>
        <begin position="20"/>
        <end position="178"/>
    </location>
</feature>
<dbReference type="InterPro" id="IPR005632">
    <property type="entry name" value="Chaperone_Skp"/>
</dbReference>
<accession>A0ABT1BW44</accession>
<organism evidence="5 6">
    <name type="scientific">Segatella cerevisiae</name>
    <dbReference type="NCBI Taxonomy" id="2053716"/>
    <lineage>
        <taxon>Bacteria</taxon>
        <taxon>Pseudomonadati</taxon>
        <taxon>Bacteroidota</taxon>
        <taxon>Bacteroidia</taxon>
        <taxon>Bacteroidales</taxon>
        <taxon>Prevotellaceae</taxon>
        <taxon>Segatella</taxon>
    </lineage>
</organism>
<proteinExistence type="inferred from homology"/>
<evidence type="ECO:0000256" key="1">
    <source>
        <dbReference type="ARBA" id="ARBA00009091"/>
    </source>
</evidence>
<evidence type="ECO:0000256" key="2">
    <source>
        <dbReference type="ARBA" id="ARBA00022729"/>
    </source>
</evidence>
<dbReference type="Pfam" id="PF03938">
    <property type="entry name" value="OmpH"/>
    <property type="match status" value="1"/>
</dbReference>
<dbReference type="PANTHER" id="PTHR35089:SF1">
    <property type="entry name" value="CHAPERONE PROTEIN SKP"/>
    <property type="match status" value="1"/>
</dbReference>
<evidence type="ECO:0000313" key="6">
    <source>
        <dbReference type="Proteomes" id="UP001204015"/>
    </source>
</evidence>
<dbReference type="Gene3D" id="3.30.910.20">
    <property type="entry name" value="Skp domain"/>
    <property type="match status" value="1"/>
</dbReference>
<feature type="signal peptide" evidence="4">
    <location>
        <begin position="1"/>
        <end position="19"/>
    </location>
</feature>
<protein>
    <submittedName>
        <fullName evidence="5">OmpH family outer membrane protein</fullName>
    </submittedName>
</protein>
<comment type="caution">
    <text evidence="5">The sequence shown here is derived from an EMBL/GenBank/DDBJ whole genome shotgun (WGS) entry which is preliminary data.</text>
</comment>
<dbReference type="Proteomes" id="UP001204015">
    <property type="component" value="Unassembled WGS sequence"/>
</dbReference>
<comment type="similarity">
    <text evidence="1">Belongs to the Skp family.</text>
</comment>
<dbReference type="InterPro" id="IPR024930">
    <property type="entry name" value="Skp_dom_sf"/>
</dbReference>
<feature type="coiled-coil region" evidence="3">
    <location>
        <begin position="54"/>
        <end position="121"/>
    </location>
</feature>
<gene>
    <name evidence="5" type="ORF">NG821_05500</name>
</gene>
<reference evidence="5 6" key="1">
    <citation type="submission" date="2022-06" db="EMBL/GenBank/DDBJ databases">
        <title>A taxonomic note on the genus Prevotella: Description of four novel genera and emended description of the genera Hallella and Xylanibacter.</title>
        <authorList>
            <person name="Hitch T.C.A."/>
        </authorList>
    </citation>
    <scope>NUCLEOTIDE SEQUENCE [LARGE SCALE GENOMIC DNA]</scope>
    <source>
        <strain evidence="5 6">DSM 100619</strain>
    </source>
</reference>
<keyword evidence="6" id="KW-1185">Reference proteome</keyword>
<keyword evidence="3" id="KW-0175">Coiled coil</keyword>
<dbReference type="PANTHER" id="PTHR35089">
    <property type="entry name" value="CHAPERONE PROTEIN SKP"/>
    <property type="match status" value="1"/>
</dbReference>
<evidence type="ECO:0000256" key="3">
    <source>
        <dbReference type="SAM" id="Coils"/>
    </source>
</evidence>
<dbReference type="SUPFAM" id="SSF111384">
    <property type="entry name" value="OmpH-like"/>
    <property type="match status" value="1"/>
</dbReference>
<evidence type="ECO:0000256" key="4">
    <source>
        <dbReference type="SAM" id="SignalP"/>
    </source>
</evidence>
<evidence type="ECO:0000313" key="5">
    <source>
        <dbReference type="EMBL" id="MCO6025299.1"/>
    </source>
</evidence>